<dbReference type="InterPro" id="IPR024079">
    <property type="entry name" value="MetalloPept_cat_dom_sf"/>
</dbReference>
<organism evidence="2 3">
    <name type="scientific">Tahibacter amnicola</name>
    <dbReference type="NCBI Taxonomy" id="2976241"/>
    <lineage>
        <taxon>Bacteria</taxon>
        <taxon>Pseudomonadati</taxon>
        <taxon>Pseudomonadota</taxon>
        <taxon>Gammaproteobacteria</taxon>
        <taxon>Lysobacterales</taxon>
        <taxon>Rhodanobacteraceae</taxon>
        <taxon>Tahibacter</taxon>
    </lineage>
</organism>
<dbReference type="Gene3D" id="3.40.390.10">
    <property type="entry name" value="Collagenase (Catalytic Domain)"/>
    <property type="match status" value="1"/>
</dbReference>
<dbReference type="RefSeq" id="WP_261696362.1">
    <property type="nucleotide sequence ID" value="NZ_CP104694.1"/>
</dbReference>
<dbReference type="InterPro" id="IPR019026">
    <property type="entry name" value="Peptidase_M64_IgA"/>
</dbReference>
<sequence length="565" mass="60139">MFGVAKRGVWAAVALLGGSGTALAVPGHYVVFSLDGAGAPRPVYYTEVDLAMEATDADAMSPARAGRLDDTIALRTVGDKGRGPLQQIPLIRTVRGEFARDPERGDHHIDAFAVPNEKAAFVVRVPIEGARAIELDYAGKHSTFDLDALRGEASRLPLATRAPAVTLRQVGLTGNPANRVDILVLGDGYTAAEQSTFDAHTATFRTKFFDVSPYKEYESFVNWTTGFVASAESGADHPQYQAGCTTASCCGDSAAATDPRNGMMVNTAFDAQFCYYQIHRLLVVNASKLLAAAAAYPNWDKIAVTVNDPVYGGSGGQYPVSSAHASANLIFLHEYGHSFHYLADEYSTPYPGFPACSDLGGGSPCEANVTDQTTAGQVKWATWFTSGNPIPTPAGTAGTGLFQGARYQTSGMYRPTDTQCLMRSLGTTFCPVCRQEYILQLYRGQFGVPANGIDLIEPGTETPSPAAPVSYVPGSTVVFQATLLSPTIGGLTAQWFLDGMAVGAPNQPTYSFTQAGSTPASRSLELRVTDTTSLVSPVMSQGLTVHSRTWTIQVGNDLIFRNGFQ</sequence>
<feature type="chain" id="PRO_5046329563" evidence="1">
    <location>
        <begin position="25"/>
        <end position="565"/>
    </location>
</feature>
<protein>
    <submittedName>
        <fullName evidence="2">M64 family metallopeptidase</fullName>
    </submittedName>
</protein>
<gene>
    <name evidence="2" type="ORF">N4264_07090</name>
</gene>
<name>A0ABY6BI04_9GAMM</name>
<reference evidence="2" key="1">
    <citation type="submission" date="2022-09" db="EMBL/GenBank/DDBJ databases">
        <title>Tahibacter sp. nov., isolated from a fresh water.</title>
        <authorList>
            <person name="Baek J.H."/>
            <person name="Lee J.K."/>
            <person name="Kim J.M."/>
            <person name="Jeon C.O."/>
        </authorList>
    </citation>
    <scope>NUCLEOTIDE SEQUENCE</scope>
    <source>
        <strain evidence="2">W38</strain>
    </source>
</reference>
<evidence type="ECO:0000313" key="2">
    <source>
        <dbReference type="EMBL" id="UXI69407.1"/>
    </source>
</evidence>
<feature type="signal peptide" evidence="1">
    <location>
        <begin position="1"/>
        <end position="24"/>
    </location>
</feature>
<accession>A0ABY6BI04</accession>
<dbReference type="Pfam" id="PF09471">
    <property type="entry name" value="Peptidase_M64"/>
    <property type="match status" value="2"/>
</dbReference>
<evidence type="ECO:0000313" key="3">
    <source>
        <dbReference type="Proteomes" id="UP001064632"/>
    </source>
</evidence>
<keyword evidence="1" id="KW-0732">Signal</keyword>
<dbReference type="EMBL" id="CP104694">
    <property type="protein sequence ID" value="UXI69407.1"/>
    <property type="molecule type" value="Genomic_DNA"/>
</dbReference>
<keyword evidence="3" id="KW-1185">Reference proteome</keyword>
<proteinExistence type="predicted"/>
<evidence type="ECO:0000256" key="1">
    <source>
        <dbReference type="SAM" id="SignalP"/>
    </source>
</evidence>
<dbReference type="Proteomes" id="UP001064632">
    <property type="component" value="Chromosome"/>
</dbReference>